<evidence type="ECO:0000256" key="1">
    <source>
        <dbReference type="SAM" id="MobiDB-lite"/>
    </source>
</evidence>
<keyword evidence="2" id="KW-0732">Signal</keyword>
<proteinExistence type="predicted"/>
<name>A0A5M3X3T0_9ACTN</name>
<feature type="signal peptide" evidence="2">
    <location>
        <begin position="1"/>
        <end position="37"/>
    </location>
</feature>
<evidence type="ECO:0000313" key="4">
    <source>
        <dbReference type="Proteomes" id="UP000331127"/>
    </source>
</evidence>
<dbReference type="SUPFAM" id="SSF49899">
    <property type="entry name" value="Concanavalin A-like lectins/glucanases"/>
    <property type="match status" value="1"/>
</dbReference>
<accession>A0A5M3X3T0</accession>
<comment type="caution">
    <text evidence="3">The sequence shown here is derived from an EMBL/GenBank/DDBJ whole genome shotgun (WGS) entry which is preliminary data.</text>
</comment>
<evidence type="ECO:0000256" key="2">
    <source>
        <dbReference type="SAM" id="SignalP"/>
    </source>
</evidence>
<sequence>MDIGRPRPRRAQVVGRIAAATVLAGLSVTVATSSASAVPLSSESFAGARISSSGWVIGSPRGADSPCATAATATVAGFLPACREVVDGRAKADPDGGGAFRLTGNSGFNAGSLLLDKPIKAERGVRFEFDMYQYKGKPTTGKFGADGIAFWIVDGAETKVDAGEGLGYKGLSGAFVGIGFDVFGNFSGTPGTPGTPGGPGGPGLKPNSVAVRGSAAAGYDYISGKSLDPATHPLAIDAATRRADAKRHVTVDINSSNVMNVRIDFNDGKGPTPVVTDLDLDKLPRQEPLPKTLKVGWAAATGNAAAVHEIGGFSARTLDADLKLTVTDNGPWQGGRTGAYHLDVAVNPSLGWSDDPVKLSWSVPAGVTPTAASGDGWACTIAGRVVSCTSVTHIAPGAHYPPVRVDVALGTSVSGNAVATGGIEAGHDKVTSTVSVKPAAIKPVLGKAVVKISSHPNPYVAGDKFTYTASAANPGPGAMNDATIAVTWPPAFKPLKWKCTATGGAVCPAADGTGDIDTTVDLPAGGALTYTQVSTMPVGVITSFTASVAVVAPGSGCTADKPCVAAETNRPPLY</sequence>
<keyword evidence="4" id="KW-1185">Reference proteome</keyword>
<gene>
    <name evidence="3" type="ORF">Amac_079080</name>
</gene>
<evidence type="ECO:0008006" key="5">
    <source>
        <dbReference type="Google" id="ProtNLM"/>
    </source>
</evidence>
<protein>
    <recommendedName>
        <fullName evidence="5">DUF11 domain-containing protein</fullName>
    </recommendedName>
</protein>
<organism evidence="3 4">
    <name type="scientific">Acrocarpospora macrocephala</name>
    <dbReference type="NCBI Taxonomy" id="150177"/>
    <lineage>
        <taxon>Bacteria</taxon>
        <taxon>Bacillati</taxon>
        <taxon>Actinomycetota</taxon>
        <taxon>Actinomycetes</taxon>
        <taxon>Streptosporangiales</taxon>
        <taxon>Streptosporangiaceae</taxon>
        <taxon>Acrocarpospora</taxon>
    </lineage>
</organism>
<dbReference type="AlphaFoldDB" id="A0A5M3X3T0"/>
<reference evidence="3 4" key="1">
    <citation type="submission" date="2019-10" db="EMBL/GenBank/DDBJ databases">
        <title>Whole genome shotgun sequence of Acrocarpospora macrocephala NBRC 16266.</title>
        <authorList>
            <person name="Ichikawa N."/>
            <person name="Kimura A."/>
            <person name="Kitahashi Y."/>
            <person name="Komaki H."/>
            <person name="Oguchi A."/>
        </authorList>
    </citation>
    <scope>NUCLEOTIDE SEQUENCE [LARGE SCALE GENOMIC DNA]</scope>
    <source>
        <strain evidence="3 4">NBRC 16266</strain>
    </source>
</reference>
<feature type="compositionally biased region" description="Gly residues" evidence="1">
    <location>
        <begin position="194"/>
        <end position="203"/>
    </location>
</feature>
<dbReference type="InterPro" id="IPR013320">
    <property type="entry name" value="ConA-like_dom_sf"/>
</dbReference>
<feature type="region of interest" description="Disordered" evidence="1">
    <location>
        <begin position="189"/>
        <end position="208"/>
    </location>
</feature>
<dbReference type="Gene3D" id="2.60.120.200">
    <property type="match status" value="1"/>
</dbReference>
<evidence type="ECO:0000313" key="3">
    <source>
        <dbReference type="EMBL" id="GES14311.1"/>
    </source>
</evidence>
<dbReference type="Proteomes" id="UP000331127">
    <property type="component" value="Unassembled WGS sequence"/>
</dbReference>
<dbReference type="EMBL" id="BLAE01000057">
    <property type="protein sequence ID" value="GES14311.1"/>
    <property type="molecule type" value="Genomic_DNA"/>
</dbReference>
<feature type="chain" id="PRO_5024402810" description="DUF11 domain-containing protein" evidence="2">
    <location>
        <begin position="38"/>
        <end position="574"/>
    </location>
</feature>